<evidence type="ECO:0000313" key="1">
    <source>
        <dbReference type="EMBL" id="SHJ06330.1"/>
    </source>
</evidence>
<dbReference type="STRING" id="1118202.SAMN05443429_10899"/>
<sequence>MSNYKFLINKDSEENVFRAIDADRIETLRVSETYDQYGQRVSPEDAGACLYLLTEKACEVAKSFHLEQYEEREYRMGEAILAYEDKAFDEVVDETEEGEDYERDEETCEGFNYWDGSNWQTVVIKYNQSDYWTGWEIVDDEELEKKLNQAIEDMEFESEGGGFRRYTADGYEIEESFYSSSWESYSLRKID</sequence>
<reference evidence="1 2" key="1">
    <citation type="submission" date="2016-11" db="EMBL/GenBank/DDBJ databases">
        <authorList>
            <person name="Jaros S."/>
            <person name="Januszkiewicz K."/>
            <person name="Wedrychowicz H."/>
        </authorList>
    </citation>
    <scope>NUCLEOTIDE SEQUENCE [LARGE SCALE GENOMIC DNA]</scope>
    <source>
        <strain evidence="1 2">DSM 25479</strain>
    </source>
</reference>
<name>A0A1M6G8N4_9FLAO</name>
<accession>A0A1M6G8N4</accession>
<evidence type="ECO:0000313" key="2">
    <source>
        <dbReference type="Proteomes" id="UP000184335"/>
    </source>
</evidence>
<gene>
    <name evidence="1" type="ORF">SAMN05443429_10899</name>
</gene>
<dbReference type="EMBL" id="FQYI01000008">
    <property type="protein sequence ID" value="SHJ06330.1"/>
    <property type="molecule type" value="Genomic_DNA"/>
</dbReference>
<dbReference type="AlphaFoldDB" id="A0A1M6G8N4"/>
<proteinExistence type="predicted"/>
<keyword evidence="2" id="KW-1185">Reference proteome</keyword>
<dbReference type="Proteomes" id="UP000184335">
    <property type="component" value="Unassembled WGS sequence"/>
</dbReference>
<organism evidence="1 2">
    <name type="scientific">Cruoricaptor ignavus</name>
    <dbReference type="NCBI Taxonomy" id="1118202"/>
    <lineage>
        <taxon>Bacteria</taxon>
        <taxon>Pseudomonadati</taxon>
        <taxon>Bacteroidota</taxon>
        <taxon>Flavobacteriia</taxon>
        <taxon>Flavobacteriales</taxon>
        <taxon>Weeksellaceae</taxon>
        <taxon>Cruoricaptor</taxon>
    </lineage>
</organism>
<dbReference type="RefSeq" id="WP_073180272.1">
    <property type="nucleotide sequence ID" value="NZ_FQYI01000008.1"/>
</dbReference>
<protein>
    <submittedName>
        <fullName evidence="1">Uncharacterized protein</fullName>
    </submittedName>
</protein>